<keyword evidence="3" id="KW-0804">Transcription</keyword>
<dbReference type="EMBL" id="BMKP01000002">
    <property type="protein sequence ID" value="GGF05453.1"/>
    <property type="molecule type" value="Genomic_DNA"/>
</dbReference>
<dbReference type="InterPro" id="IPR018062">
    <property type="entry name" value="HTH_AraC-typ_CS"/>
</dbReference>
<gene>
    <name evidence="5" type="ORF">GCM10011518_13310</name>
</gene>
<dbReference type="Pfam" id="PF12833">
    <property type="entry name" value="HTH_18"/>
    <property type="match status" value="1"/>
</dbReference>
<dbReference type="SMART" id="SM00342">
    <property type="entry name" value="HTH_ARAC"/>
    <property type="match status" value="1"/>
</dbReference>
<dbReference type="PROSITE" id="PS01124">
    <property type="entry name" value="HTH_ARAC_FAMILY_2"/>
    <property type="match status" value="1"/>
</dbReference>
<dbReference type="PANTHER" id="PTHR43280">
    <property type="entry name" value="ARAC-FAMILY TRANSCRIPTIONAL REGULATOR"/>
    <property type="match status" value="1"/>
</dbReference>
<sequence length="229" mass="26613">MLTNKLISIKMINQITKSTTIDWSSPDVLNQIVQNIKNPLETIITAIKPDDIVDNKVQNEIIFSSSKQINDIMEEILKEIKSKSVSLTIQGRPDIFEIYESNKNVQSLCLDKINPQKVTKLDQDWLINLEKEIYSSINQNDMNLYELSYKMAVSERQLHRKIANLVHLTPNKYIRILRLHKAKHLIDNYIQNSISQVAYSVGYNDVHYFSKLFSSQYDISPKELINSLR</sequence>
<dbReference type="InterPro" id="IPR009057">
    <property type="entry name" value="Homeodomain-like_sf"/>
</dbReference>
<dbReference type="Proteomes" id="UP000655016">
    <property type="component" value="Unassembled WGS sequence"/>
</dbReference>
<evidence type="ECO:0000256" key="3">
    <source>
        <dbReference type="ARBA" id="ARBA00023163"/>
    </source>
</evidence>
<keyword evidence="2" id="KW-0238">DNA-binding</keyword>
<comment type="caution">
    <text evidence="5">The sequence shown here is derived from an EMBL/GenBank/DDBJ whole genome shotgun (WGS) entry which is preliminary data.</text>
</comment>
<accession>A0ABQ1U094</accession>
<dbReference type="InterPro" id="IPR018060">
    <property type="entry name" value="HTH_AraC"/>
</dbReference>
<protein>
    <recommendedName>
        <fullName evidence="4">HTH araC/xylS-type domain-containing protein</fullName>
    </recommendedName>
</protein>
<dbReference type="PANTHER" id="PTHR43280:SF2">
    <property type="entry name" value="HTH-TYPE TRANSCRIPTIONAL REGULATOR EXSA"/>
    <property type="match status" value="1"/>
</dbReference>
<evidence type="ECO:0000256" key="2">
    <source>
        <dbReference type="ARBA" id="ARBA00023125"/>
    </source>
</evidence>
<evidence type="ECO:0000313" key="6">
    <source>
        <dbReference type="Proteomes" id="UP000655016"/>
    </source>
</evidence>
<organism evidence="5 6">
    <name type="scientific">Flavobacterium limi</name>
    <dbReference type="NCBI Taxonomy" id="2045105"/>
    <lineage>
        <taxon>Bacteria</taxon>
        <taxon>Pseudomonadati</taxon>
        <taxon>Bacteroidota</taxon>
        <taxon>Flavobacteriia</taxon>
        <taxon>Flavobacteriales</taxon>
        <taxon>Flavobacteriaceae</taxon>
        <taxon>Flavobacterium</taxon>
    </lineage>
</organism>
<dbReference type="PROSITE" id="PS00041">
    <property type="entry name" value="HTH_ARAC_FAMILY_1"/>
    <property type="match status" value="1"/>
</dbReference>
<keyword evidence="1" id="KW-0805">Transcription regulation</keyword>
<feature type="domain" description="HTH araC/xylS-type" evidence="4">
    <location>
        <begin position="127"/>
        <end position="227"/>
    </location>
</feature>
<evidence type="ECO:0000256" key="1">
    <source>
        <dbReference type="ARBA" id="ARBA00023015"/>
    </source>
</evidence>
<evidence type="ECO:0000259" key="4">
    <source>
        <dbReference type="PROSITE" id="PS01124"/>
    </source>
</evidence>
<proteinExistence type="predicted"/>
<name>A0ABQ1U094_9FLAO</name>
<dbReference type="Gene3D" id="1.10.10.60">
    <property type="entry name" value="Homeodomain-like"/>
    <property type="match status" value="1"/>
</dbReference>
<reference evidence="6" key="1">
    <citation type="journal article" date="2019" name="Int. J. Syst. Evol. Microbiol.">
        <title>The Global Catalogue of Microorganisms (GCM) 10K type strain sequencing project: providing services to taxonomists for standard genome sequencing and annotation.</title>
        <authorList>
            <consortium name="The Broad Institute Genomics Platform"/>
            <consortium name="The Broad Institute Genome Sequencing Center for Infectious Disease"/>
            <person name="Wu L."/>
            <person name="Ma J."/>
        </authorList>
    </citation>
    <scope>NUCLEOTIDE SEQUENCE [LARGE SCALE GENOMIC DNA]</scope>
    <source>
        <strain evidence="6">CGMCC 1.16060</strain>
    </source>
</reference>
<dbReference type="SUPFAM" id="SSF46689">
    <property type="entry name" value="Homeodomain-like"/>
    <property type="match status" value="1"/>
</dbReference>
<evidence type="ECO:0000313" key="5">
    <source>
        <dbReference type="EMBL" id="GGF05453.1"/>
    </source>
</evidence>
<keyword evidence="6" id="KW-1185">Reference proteome</keyword>